<protein>
    <submittedName>
        <fullName evidence="1">Terpenoid cyclases/Protein prenyltransferase</fullName>
    </submittedName>
</protein>
<accession>A0ACD0NYE1</accession>
<evidence type="ECO:0000313" key="2">
    <source>
        <dbReference type="Proteomes" id="UP000245626"/>
    </source>
</evidence>
<name>A0ACD0NYE1_9BASI</name>
<keyword evidence="2" id="KW-1185">Reference proteome</keyword>
<sequence>MPATKLPSWPTPTDYYPSPTSQEQEQTEQDIDSLFRPLRPDHLNLVPSHHRDQIFNPWLQDPTSSSPPPPPSDARKDDDSGPPLIPTLKRSQHLKFLSKWIDPMPAAYLAFDTNRPWLLYWVLHSYDLLSASLDDRGIARSITTLLSFQNKQTGGFGGGPGQVSHLMGTYAAVCALSIVGGPGGAPDPQHVERGESVKVGKGGWDEIDRVKMYEWMMSLKQPDGSFLVHENGEVDVRASYCVITVSTLLGICTPELVRGMGDFIASCQTYEGGLSASSQPTYDGDGSLLVGCEPPALGEAHGGYTFCAVATHLVLDCLPPCGQGPILPFLKHPPSSLSNFQSDPFHPSNSKAQEKGGERLSSAGNLNLDSLVRWATSQQGLPIEGGGFRGRTNKLVDGCYGWFSGGGLFSCLDAILTLRSEREGASPVQTMVLKHDFGTRVTSETDSEREEDESVIDLTRTSEDKGGDEEADPSDEKDWISEPDSPPRRSKRRTSFNYQDEDPSKRTLFDRRSLQEYILIAAQQNEQGWNSRNDSGGGGGGGLRDKPGKRPDAYHTCYNLSGLSLCQNSVVRSEGSKTLLEKIWETRGTKREEWEKRCYVESLAWSLDDPQDSRGNVVGDDAEQRRTNKVNPTHPVFNLCFNRVKAIMDWSYRIA</sequence>
<organism evidence="1 2">
    <name type="scientific">Violaceomyces palustris</name>
    <dbReference type="NCBI Taxonomy" id="1673888"/>
    <lineage>
        <taxon>Eukaryota</taxon>
        <taxon>Fungi</taxon>
        <taxon>Dikarya</taxon>
        <taxon>Basidiomycota</taxon>
        <taxon>Ustilaginomycotina</taxon>
        <taxon>Ustilaginomycetes</taxon>
        <taxon>Violaceomycetales</taxon>
        <taxon>Violaceomycetaceae</taxon>
        <taxon>Violaceomyces</taxon>
    </lineage>
</organism>
<proteinExistence type="predicted"/>
<dbReference type="EMBL" id="KZ819894">
    <property type="protein sequence ID" value="PWN50831.1"/>
    <property type="molecule type" value="Genomic_DNA"/>
</dbReference>
<dbReference type="Proteomes" id="UP000245626">
    <property type="component" value="Unassembled WGS sequence"/>
</dbReference>
<reference evidence="1 2" key="1">
    <citation type="journal article" date="2018" name="Mol. Biol. Evol.">
        <title>Broad Genomic Sampling Reveals a Smut Pathogenic Ancestry of the Fungal Clade Ustilaginomycotina.</title>
        <authorList>
            <person name="Kijpornyongpan T."/>
            <person name="Mondo S.J."/>
            <person name="Barry K."/>
            <person name="Sandor L."/>
            <person name="Lee J."/>
            <person name="Lipzen A."/>
            <person name="Pangilinan J."/>
            <person name="LaButti K."/>
            <person name="Hainaut M."/>
            <person name="Henrissat B."/>
            <person name="Grigoriev I.V."/>
            <person name="Spatafora J.W."/>
            <person name="Aime M.C."/>
        </authorList>
    </citation>
    <scope>NUCLEOTIDE SEQUENCE [LARGE SCALE GENOMIC DNA]</scope>
    <source>
        <strain evidence="1 2">SA 807</strain>
    </source>
</reference>
<gene>
    <name evidence="1" type="ORF">IE53DRAFT_368580</name>
</gene>
<evidence type="ECO:0000313" key="1">
    <source>
        <dbReference type="EMBL" id="PWN50831.1"/>
    </source>
</evidence>